<reference evidence="15" key="3">
    <citation type="submission" date="2025-09" db="UniProtKB">
        <authorList>
            <consortium name="Ensembl"/>
        </authorList>
    </citation>
    <scope>IDENTIFICATION</scope>
</reference>
<dbReference type="Gene3D" id="1.20.1070.10">
    <property type="entry name" value="Rhodopsin 7-helix transmembrane proteins"/>
    <property type="match status" value="1"/>
</dbReference>
<dbReference type="Proteomes" id="UP000694402">
    <property type="component" value="Unassembled WGS sequence"/>
</dbReference>
<evidence type="ECO:0000256" key="4">
    <source>
        <dbReference type="ARBA" id="ARBA00022692"/>
    </source>
</evidence>
<keyword evidence="8" id="KW-1015">Disulfide bond</keyword>
<dbReference type="PRINTS" id="PR00237">
    <property type="entry name" value="GPCRRHODOPSN"/>
</dbReference>
<dbReference type="GO" id="GO:0007200">
    <property type="term" value="P:phospholipase C-activating G protein-coupled receptor signaling pathway"/>
    <property type="evidence" value="ECO:0007669"/>
    <property type="project" value="TreeGrafter"/>
</dbReference>
<keyword evidence="3" id="KW-0145">Chemotaxis</keyword>
<feature type="transmembrane region" description="Helical" evidence="13">
    <location>
        <begin position="56"/>
        <end position="82"/>
    </location>
</feature>
<keyword evidence="7 13" id="KW-0472">Membrane</keyword>
<name>A0AAZ3P352_ONCTS</name>
<keyword evidence="2" id="KW-1003">Cell membrane</keyword>
<proteinExistence type="inferred from homology"/>
<comment type="subcellular location">
    <subcellularLocation>
        <location evidence="1">Cell membrane</location>
        <topology evidence="1">Multi-pass membrane protein</topology>
    </subcellularLocation>
</comment>
<evidence type="ECO:0000256" key="6">
    <source>
        <dbReference type="ARBA" id="ARBA00023040"/>
    </source>
</evidence>
<feature type="transmembrane region" description="Helical" evidence="13">
    <location>
        <begin position="138"/>
        <end position="160"/>
    </location>
</feature>
<keyword evidence="10 12" id="KW-0807">Transducer</keyword>
<evidence type="ECO:0000256" key="9">
    <source>
        <dbReference type="ARBA" id="ARBA00023170"/>
    </source>
</evidence>
<dbReference type="GO" id="GO:0004930">
    <property type="term" value="F:G protein-coupled receptor activity"/>
    <property type="evidence" value="ECO:0007669"/>
    <property type="project" value="UniProtKB-KW"/>
</dbReference>
<comment type="similarity">
    <text evidence="11">Belongs to the chemokine-like receptor (CMKLR) family.</text>
</comment>
<dbReference type="Ensembl" id="ENSOTST00005157775.1">
    <property type="protein sequence ID" value="ENSOTSP00005111112.1"/>
    <property type="gene ID" value="ENSOTSG00005064419.1"/>
</dbReference>
<feature type="transmembrane region" description="Helical" evidence="13">
    <location>
        <begin position="172"/>
        <end position="194"/>
    </location>
</feature>
<sequence length="374" mass="42000">MGGVHSSLQHCLDNMEFSEHYGNFLKNYVTEGYGEFDLYYDPLYETSLSEQGHRSIWVVSIVLCSIACVLGIPGNAFVIWIAGVKMKRTVNTVWFVNLAAADLLCCVSIPLSIADIILNSHWPYGEAMCKILPSMVVLNMFASVFTLVLISLDRFALVILPVWAQNHRSITLAWLLCGLVWVLALLLSLPSMIYREIVVHDDMNITLCIYNHLQDKTEGNQSAIKATHVTRLILGFLIPLLVIAVCYLLIGRRVSSGRFKSQRAFQIILVVVTAFFVCWLPYHVIGLVIEYGKEASQVMARALDPLAISLAYINSCLNPVLYVFMGQDFKERVRVSLRKIFEKVFSEDVTLRSSVYSKGQSQLSRATNSSEAQV</sequence>
<dbReference type="PROSITE" id="PS00237">
    <property type="entry name" value="G_PROTEIN_RECEP_F1_1"/>
    <property type="match status" value="1"/>
</dbReference>
<evidence type="ECO:0000256" key="12">
    <source>
        <dbReference type="RuleBase" id="RU000688"/>
    </source>
</evidence>
<evidence type="ECO:0000256" key="10">
    <source>
        <dbReference type="ARBA" id="ARBA00023224"/>
    </source>
</evidence>
<evidence type="ECO:0000256" key="3">
    <source>
        <dbReference type="ARBA" id="ARBA00022500"/>
    </source>
</evidence>
<dbReference type="FunFam" id="1.20.1070.10:FF:000034">
    <property type="entry name" value="G-protein coupled receptor 1"/>
    <property type="match status" value="1"/>
</dbReference>
<keyword evidence="6 12" id="KW-0297">G-protein coupled receptor</keyword>
<dbReference type="GO" id="GO:0004878">
    <property type="term" value="F:complement component C5a receptor activity"/>
    <property type="evidence" value="ECO:0007669"/>
    <property type="project" value="TreeGrafter"/>
</dbReference>
<dbReference type="GO" id="GO:0005886">
    <property type="term" value="C:plasma membrane"/>
    <property type="evidence" value="ECO:0007669"/>
    <property type="project" value="UniProtKB-SubCell"/>
</dbReference>
<evidence type="ECO:0000313" key="15">
    <source>
        <dbReference type="Ensembl" id="ENSOTSP00005111112.1"/>
    </source>
</evidence>
<dbReference type="PANTHER" id="PTHR24225:SF29">
    <property type="entry name" value="C5A ANAPHYLATOXIN CHEMOTACTIC RECEPTOR 1"/>
    <property type="match status" value="1"/>
</dbReference>
<evidence type="ECO:0000256" key="2">
    <source>
        <dbReference type="ARBA" id="ARBA00022475"/>
    </source>
</evidence>
<dbReference type="GeneTree" id="ENSGT01140000282544"/>
<evidence type="ECO:0000259" key="14">
    <source>
        <dbReference type="PROSITE" id="PS50262"/>
    </source>
</evidence>
<evidence type="ECO:0000256" key="13">
    <source>
        <dbReference type="SAM" id="Phobius"/>
    </source>
</evidence>
<dbReference type="InterPro" id="IPR000826">
    <property type="entry name" value="Formyl_rcpt-rel"/>
</dbReference>
<dbReference type="GO" id="GO:0006935">
    <property type="term" value="P:chemotaxis"/>
    <property type="evidence" value="ECO:0007669"/>
    <property type="project" value="UniProtKB-KW"/>
</dbReference>
<dbReference type="PRINTS" id="PR00526">
    <property type="entry name" value="FMETLEUPHER"/>
</dbReference>
<feature type="transmembrane region" description="Helical" evidence="13">
    <location>
        <begin position="263"/>
        <end position="285"/>
    </location>
</feature>
<evidence type="ECO:0000256" key="1">
    <source>
        <dbReference type="ARBA" id="ARBA00004651"/>
    </source>
</evidence>
<feature type="transmembrane region" description="Helical" evidence="13">
    <location>
        <begin position="232"/>
        <end position="251"/>
    </location>
</feature>
<evidence type="ECO:0000313" key="16">
    <source>
        <dbReference type="Proteomes" id="UP000694402"/>
    </source>
</evidence>
<feature type="domain" description="G-protein coupled receptors family 1 profile" evidence="14">
    <location>
        <begin position="74"/>
        <end position="322"/>
    </location>
</feature>
<dbReference type="GO" id="GO:0007204">
    <property type="term" value="P:positive regulation of cytosolic calcium ion concentration"/>
    <property type="evidence" value="ECO:0007669"/>
    <property type="project" value="TreeGrafter"/>
</dbReference>
<dbReference type="InterPro" id="IPR000276">
    <property type="entry name" value="GPCR_Rhodpsn"/>
</dbReference>
<dbReference type="InterPro" id="IPR017452">
    <property type="entry name" value="GPCR_Rhodpsn_7TM"/>
</dbReference>
<keyword evidence="16" id="KW-1185">Reference proteome</keyword>
<dbReference type="PROSITE" id="PS50262">
    <property type="entry name" value="G_PROTEIN_RECEP_F1_2"/>
    <property type="match status" value="1"/>
</dbReference>
<evidence type="ECO:0000256" key="11">
    <source>
        <dbReference type="ARBA" id="ARBA00025736"/>
    </source>
</evidence>
<organism evidence="15 16">
    <name type="scientific">Oncorhynchus tshawytscha</name>
    <name type="common">Chinook salmon</name>
    <name type="synonym">Salmo tshawytscha</name>
    <dbReference type="NCBI Taxonomy" id="74940"/>
    <lineage>
        <taxon>Eukaryota</taxon>
        <taxon>Metazoa</taxon>
        <taxon>Chordata</taxon>
        <taxon>Craniata</taxon>
        <taxon>Vertebrata</taxon>
        <taxon>Euteleostomi</taxon>
        <taxon>Actinopterygii</taxon>
        <taxon>Neopterygii</taxon>
        <taxon>Teleostei</taxon>
        <taxon>Protacanthopterygii</taxon>
        <taxon>Salmoniformes</taxon>
        <taxon>Salmonidae</taxon>
        <taxon>Salmoninae</taxon>
        <taxon>Oncorhynchus</taxon>
    </lineage>
</organism>
<feature type="transmembrane region" description="Helical" evidence="13">
    <location>
        <begin position="305"/>
        <end position="324"/>
    </location>
</feature>
<evidence type="ECO:0000256" key="8">
    <source>
        <dbReference type="ARBA" id="ARBA00023157"/>
    </source>
</evidence>
<keyword evidence="5 13" id="KW-1133">Transmembrane helix</keyword>
<gene>
    <name evidence="15" type="primary">C3AR1</name>
</gene>
<keyword evidence="4 12" id="KW-0812">Transmembrane</keyword>
<keyword evidence="9 12" id="KW-0675">Receptor</keyword>
<accession>A0AAZ3P352</accession>
<comment type="similarity">
    <text evidence="12">Belongs to the G-protein coupled receptor 1 family.</text>
</comment>
<reference evidence="16" key="1">
    <citation type="journal article" date="2018" name="PLoS ONE">
        <title>Chinook salmon (Oncorhynchus tshawytscha) genome and transcriptome.</title>
        <authorList>
            <person name="Christensen K.A."/>
            <person name="Leong J.S."/>
            <person name="Sakhrani D."/>
            <person name="Biagi C.A."/>
            <person name="Minkley D.R."/>
            <person name="Withler R.E."/>
            <person name="Rondeau E.B."/>
            <person name="Koop B.F."/>
            <person name="Devlin R.H."/>
        </authorList>
    </citation>
    <scope>NUCLEOTIDE SEQUENCE [LARGE SCALE GENOMIC DNA]</scope>
</reference>
<evidence type="ECO:0000256" key="7">
    <source>
        <dbReference type="ARBA" id="ARBA00023136"/>
    </source>
</evidence>
<dbReference type="AlphaFoldDB" id="A0AAZ3P352"/>
<protein>
    <recommendedName>
        <fullName evidence="14">G-protein coupled receptors family 1 profile domain-containing protein</fullName>
    </recommendedName>
</protein>
<feature type="transmembrane region" description="Helical" evidence="13">
    <location>
        <begin position="94"/>
        <end position="118"/>
    </location>
</feature>
<dbReference type="Pfam" id="PF00001">
    <property type="entry name" value="7tm_1"/>
    <property type="match status" value="1"/>
</dbReference>
<dbReference type="PANTHER" id="PTHR24225">
    <property type="entry name" value="CHEMOTACTIC RECEPTOR"/>
    <property type="match status" value="1"/>
</dbReference>
<dbReference type="CDD" id="cd15115">
    <property type="entry name" value="7tmA_C3aR"/>
    <property type="match status" value="1"/>
</dbReference>
<dbReference type="GO" id="GO:0006954">
    <property type="term" value="P:inflammatory response"/>
    <property type="evidence" value="ECO:0007669"/>
    <property type="project" value="TreeGrafter"/>
</dbReference>
<dbReference type="SUPFAM" id="SSF81321">
    <property type="entry name" value="Family A G protein-coupled receptor-like"/>
    <property type="match status" value="1"/>
</dbReference>
<reference evidence="15" key="2">
    <citation type="submission" date="2025-08" db="UniProtKB">
        <authorList>
            <consortium name="Ensembl"/>
        </authorList>
    </citation>
    <scope>IDENTIFICATION</scope>
</reference>
<evidence type="ECO:0000256" key="5">
    <source>
        <dbReference type="ARBA" id="ARBA00022989"/>
    </source>
</evidence>